<dbReference type="PANTHER" id="PTHR34205:SF2">
    <property type="entry name" value="DUF962 DOMAIN-CONTAINING PROTEIN"/>
    <property type="match status" value="1"/>
</dbReference>
<feature type="transmembrane region" description="Helical" evidence="1">
    <location>
        <begin position="58"/>
        <end position="77"/>
    </location>
</feature>
<evidence type="ECO:0008006" key="4">
    <source>
        <dbReference type="Google" id="ProtNLM"/>
    </source>
</evidence>
<accession>A0A1H3WQ41</accession>
<gene>
    <name evidence="2" type="ORF">SAMN05443550_101350</name>
</gene>
<feature type="transmembrane region" description="Helical" evidence="1">
    <location>
        <begin position="34"/>
        <end position="52"/>
    </location>
</feature>
<dbReference type="STRING" id="425514.SAMN05443550_101350"/>
<dbReference type="PANTHER" id="PTHR34205">
    <property type="entry name" value="TRANSMEMBRANE PROTEIN"/>
    <property type="match status" value="1"/>
</dbReference>
<evidence type="ECO:0000313" key="2">
    <source>
        <dbReference type="EMBL" id="SDZ89256.1"/>
    </source>
</evidence>
<evidence type="ECO:0000256" key="1">
    <source>
        <dbReference type="SAM" id="Phobius"/>
    </source>
</evidence>
<organism evidence="2 3">
    <name type="scientific">Pedobacter hartonius</name>
    <dbReference type="NCBI Taxonomy" id="425514"/>
    <lineage>
        <taxon>Bacteria</taxon>
        <taxon>Pseudomonadati</taxon>
        <taxon>Bacteroidota</taxon>
        <taxon>Sphingobacteriia</taxon>
        <taxon>Sphingobacteriales</taxon>
        <taxon>Sphingobacteriaceae</taxon>
        <taxon>Pedobacter</taxon>
    </lineage>
</organism>
<dbReference type="OrthoDB" id="7356072at2"/>
<keyword evidence="1" id="KW-0472">Membrane</keyword>
<keyword evidence="3" id="KW-1185">Reference proteome</keyword>
<protein>
    <recommendedName>
        <fullName evidence="4">DUF962 domain-containing protein</fullName>
    </recommendedName>
</protein>
<sequence>MINNNHKIQPKKYNSLKEFYYFYLTEHQNTINRALHFTGISLLCLCFIASVLFHNVYFFMAIPLVGFGFSWIGHQFFERNKPSTLKYPFFSLASDFLLFGDIIMGRQSFKTK</sequence>
<dbReference type="Pfam" id="PF06127">
    <property type="entry name" value="Mpo1-like"/>
    <property type="match status" value="1"/>
</dbReference>
<reference evidence="2 3" key="1">
    <citation type="submission" date="2016-10" db="EMBL/GenBank/DDBJ databases">
        <authorList>
            <person name="de Groot N.N."/>
        </authorList>
    </citation>
    <scope>NUCLEOTIDE SEQUENCE [LARGE SCALE GENOMIC DNA]</scope>
    <source>
        <strain evidence="2 3">DSM 19033</strain>
    </source>
</reference>
<dbReference type="InterPro" id="IPR009305">
    <property type="entry name" value="Mpo1-like"/>
</dbReference>
<name>A0A1H3WQ41_9SPHI</name>
<dbReference type="RefSeq" id="WP_090554531.1">
    <property type="nucleotide sequence ID" value="NZ_FNRA01000001.1"/>
</dbReference>
<evidence type="ECO:0000313" key="3">
    <source>
        <dbReference type="Proteomes" id="UP000198850"/>
    </source>
</evidence>
<proteinExistence type="predicted"/>
<dbReference type="EMBL" id="FNRA01000001">
    <property type="protein sequence ID" value="SDZ89256.1"/>
    <property type="molecule type" value="Genomic_DNA"/>
</dbReference>
<keyword evidence="1" id="KW-1133">Transmembrane helix</keyword>
<dbReference type="AlphaFoldDB" id="A0A1H3WQ41"/>
<keyword evidence="1" id="KW-0812">Transmembrane</keyword>
<dbReference type="Proteomes" id="UP000198850">
    <property type="component" value="Unassembled WGS sequence"/>
</dbReference>